<evidence type="ECO:0000313" key="2">
    <source>
        <dbReference type="EMBL" id="RDD81983.1"/>
    </source>
</evidence>
<dbReference type="InterPro" id="IPR038725">
    <property type="entry name" value="YdaG_split_barrel_FMN-bd"/>
</dbReference>
<evidence type="ECO:0000259" key="1">
    <source>
        <dbReference type="Pfam" id="PF16242"/>
    </source>
</evidence>
<dbReference type="PANTHER" id="PTHR34818:SF1">
    <property type="entry name" value="PROTEIN BLI-3"/>
    <property type="match status" value="1"/>
</dbReference>
<organism evidence="2 3">
    <name type="scientific">Dyella tabacisoli</name>
    <dbReference type="NCBI Taxonomy" id="2282381"/>
    <lineage>
        <taxon>Bacteria</taxon>
        <taxon>Pseudomonadati</taxon>
        <taxon>Pseudomonadota</taxon>
        <taxon>Gammaproteobacteria</taxon>
        <taxon>Lysobacterales</taxon>
        <taxon>Rhodanobacteraceae</taxon>
        <taxon>Dyella</taxon>
    </lineage>
</organism>
<dbReference type="OrthoDB" id="1432662at2"/>
<dbReference type="Proteomes" id="UP000253782">
    <property type="component" value="Unassembled WGS sequence"/>
</dbReference>
<protein>
    <recommendedName>
        <fullName evidence="1">General stress protein FMN-binding split barrel domain-containing protein</fullName>
    </recommendedName>
</protein>
<name>A0A369UNT4_9GAMM</name>
<evidence type="ECO:0000313" key="3">
    <source>
        <dbReference type="Proteomes" id="UP000253782"/>
    </source>
</evidence>
<dbReference type="AlphaFoldDB" id="A0A369UNT4"/>
<dbReference type="PANTHER" id="PTHR34818">
    <property type="entry name" value="PROTEIN BLI-3"/>
    <property type="match status" value="1"/>
</dbReference>
<dbReference type="EMBL" id="QQAH01000008">
    <property type="protein sequence ID" value="RDD81983.1"/>
    <property type="molecule type" value="Genomic_DNA"/>
</dbReference>
<reference evidence="2 3" key="1">
    <citation type="submission" date="2018-07" db="EMBL/GenBank/DDBJ databases">
        <title>Dyella tabacisoli L4-6T, whole genome shotgun sequence.</title>
        <authorList>
            <person name="Zhou X.-K."/>
            <person name="Li W.-J."/>
            <person name="Duan Y.-Q."/>
        </authorList>
    </citation>
    <scope>NUCLEOTIDE SEQUENCE [LARGE SCALE GENOMIC DNA]</scope>
    <source>
        <strain evidence="2 3">L4-6</strain>
    </source>
</reference>
<proteinExistence type="predicted"/>
<dbReference type="SUPFAM" id="SSF50475">
    <property type="entry name" value="FMN-binding split barrel"/>
    <property type="match status" value="1"/>
</dbReference>
<dbReference type="InterPro" id="IPR012349">
    <property type="entry name" value="Split_barrel_FMN-bd"/>
</dbReference>
<keyword evidence="3" id="KW-1185">Reference proteome</keyword>
<feature type="domain" description="General stress protein FMN-binding split barrel" evidence="1">
    <location>
        <begin position="8"/>
        <end position="129"/>
    </location>
</feature>
<dbReference type="RefSeq" id="WP_114845199.1">
    <property type="nucleotide sequence ID" value="NZ_JBHSPE010000008.1"/>
</dbReference>
<sequence length="180" mass="20088">MTPHQYLEQARAIVANCELCFVLTPNDGEVNARVVQHLKVDDDLSVQFMTSRKTRKIRELTRAGSLSLTFLDEPGRSYVTLGGDAMVSDDPAVKEALWRETLRLWFPEGPHHPDVVAVTCRPRWIELWSLRRGIAPEPKGLNSIRLVQGSHGWETTVTSPPDAGEVHLLEPADVAETPSD</sequence>
<dbReference type="InterPro" id="IPR052917">
    <property type="entry name" value="Stress-Dev_Protein"/>
</dbReference>
<comment type="caution">
    <text evidence="2">The sequence shown here is derived from an EMBL/GenBank/DDBJ whole genome shotgun (WGS) entry which is preliminary data.</text>
</comment>
<gene>
    <name evidence="2" type="ORF">DVJ77_09340</name>
</gene>
<dbReference type="Pfam" id="PF16242">
    <property type="entry name" value="Pyrid_ox_like"/>
    <property type="match status" value="1"/>
</dbReference>
<dbReference type="Gene3D" id="2.30.110.10">
    <property type="entry name" value="Electron Transport, Fmn-binding Protein, Chain A"/>
    <property type="match status" value="1"/>
</dbReference>
<accession>A0A369UNT4</accession>